<protein>
    <submittedName>
        <fullName evidence="3">Peptidase M24</fullName>
    </submittedName>
</protein>
<organism evidence="3 4">
    <name type="scientific">Coprobacter secundus subsp. similis</name>
    <dbReference type="NCBI Taxonomy" id="2751153"/>
    <lineage>
        <taxon>Bacteria</taxon>
        <taxon>Pseudomonadati</taxon>
        <taxon>Bacteroidota</taxon>
        <taxon>Bacteroidia</taxon>
        <taxon>Bacteroidales</taxon>
        <taxon>Barnesiellaceae</taxon>
        <taxon>Coprobacter</taxon>
    </lineage>
</organism>
<dbReference type="KEGG" id="copr:Cop2CBH44_16230"/>
<dbReference type="SUPFAM" id="SSF55920">
    <property type="entry name" value="Creatinase/aminopeptidase"/>
    <property type="match status" value="1"/>
</dbReference>
<evidence type="ECO:0000259" key="1">
    <source>
        <dbReference type="Pfam" id="PF00557"/>
    </source>
</evidence>
<feature type="domain" description="Peptidase M24" evidence="1">
    <location>
        <begin position="140"/>
        <end position="374"/>
    </location>
</feature>
<dbReference type="Gene3D" id="3.40.350.10">
    <property type="entry name" value="Creatinase/prolidase N-terminal domain"/>
    <property type="match status" value="1"/>
</dbReference>
<dbReference type="EMBL" id="AP023322">
    <property type="protein sequence ID" value="BCI63270.1"/>
    <property type="molecule type" value="Genomic_DNA"/>
</dbReference>
<accession>A0A7G1HUN9</accession>
<keyword evidence="4" id="KW-1185">Reference proteome</keyword>
<reference evidence="4" key="1">
    <citation type="submission" date="2020-07" db="EMBL/GenBank/DDBJ databases">
        <title>Complete genome sequencing of Coprobacter sp. strain 2CBH44.</title>
        <authorList>
            <person name="Sakamoto M."/>
            <person name="Murakami T."/>
            <person name="Mori H."/>
        </authorList>
    </citation>
    <scope>NUCLEOTIDE SEQUENCE [LARGE SCALE GENOMIC DNA]</scope>
    <source>
        <strain evidence="4">2CBH44</strain>
    </source>
</reference>
<feature type="domain" description="Creatinase N-terminal" evidence="2">
    <location>
        <begin position="13"/>
        <end position="133"/>
    </location>
</feature>
<dbReference type="Pfam" id="PF00557">
    <property type="entry name" value="Peptidase_M24"/>
    <property type="match status" value="1"/>
</dbReference>
<dbReference type="InterPro" id="IPR029149">
    <property type="entry name" value="Creatin/AminoP/Spt16_N"/>
</dbReference>
<dbReference type="Gene3D" id="3.90.230.10">
    <property type="entry name" value="Creatinase/methionine aminopeptidase superfamily"/>
    <property type="match status" value="1"/>
</dbReference>
<evidence type="ECO:0000259" key="2">
    <source>
        <dbReference type="Pfam" id="PF01321"/>
    </source>
</evidence>
<evidence type="ECO:0000313" key="3">
    <source>
        <dbReference type="EMBL" id="BCI63270.1"/>
    </source>
</evidence>
<dbReference type="AlphaFoldDB" id="A0A7G1HUN9"/>
<dbReference type="SUPFAM" id="SSF53092">
    <property type="entry name" value="Creatinase/prolidase N-terminal domain"/>
    <property type="match status" value="1"/>
</dbReference>
<gene>
    <name evidence="3" type="ORF">Cop2CBH44_16230</name>
</gene>
<dbReference type="PANTHER" id="PTHR46112:SF2">
    <property type="entry name" value="XAA-PRO AMINOPEPTIDASE P-RELATED"/>
    <property type="match status" value="1"/>
</dbReference>
<dbReference type="InterPro" id="IPR050659">
    <property type="entry name" value="Peptidase_M24B"/>
</dbReference>
<dbReference type="Proteomes" id="UP000594042">
    <property type="component" value="Chromosome"/>
</dbReference>
<dbReference type="Pfam" id="PF01321">
    <property type="entry name" value="Creatinase_N"/>
    <property type="match status" value="1"/>
</dbReference>
<proteinExistence type="predicted"/>
<dbReference type="InterPro" id="IPR036005">
    <property type="entry name" value="Creatinase/aminopeptidase-like"/>
</dbReference>
<dbReference type="InterPro" id="IPR000587">
    <property type="entry name" value="Creatinase_N"/>
</dbReference>
<dbReference type="RefSeq" id="WP_200755874.1">
    <property type="nucleotide sequence ID" value="NZ_AP023322.1"/>
</dbReference>
<sequence>MYTAKFLPEIELRKTKLQNAMKNTEADAMLISSNTNLFYTSGRIFSGYTYIPVEGEILFFVRRPVDLKGDNVIYIHKPEDISSIMHERGINMPQKLLLEDDVLTYNERVRLATIFTNATFDNSSQIIRNVRAIKTPYEIELIRESAAKHASMYHRIPAEYKDGMSDTEFSIELERLARLHGSLGIVRIFGSSMEIYMGSLLSGDNADTPSPYDFALGGAGLNSSLPIGCNGAMIRPGTTVMVDIGGNFTGYMSDLSRVFSLGEIPELAQNAHHVALQIQDAIIEKGKPGVPVAELYELALNTAKQAGLEEYFMGHRQHAGFIGHGVGIELNEKPVLAPRSKEILEENMVFALEPKFVIPHVGAVGIENTLLVTKTGIEKITHCPEEIIPLD</sequence>
<dbReference type="InterPro" id="IPR000994">
    <property type="entry name" value="Pept_M24"/>
</dbReference>
<dbReference type="CDD" id="cd01066">
    <property type="entry name" value="APP_MetAP"/>
    <property type="match status" value="1"/>
</dbReference>
<dbReference type="PANTHER" id="PTHR46112">
    <property type="entry name" value="AMINOPEPTIDASE"/>
    <property type="match status" value="1"/>
</dbReference>
<name>A0A7G1HUN9_9BACT</name>
<evidence type="ECO:0000313" key="4">
    <source>
        <dbReference type="Proteomes" id="UP000594042"/>
    </source>
</evidence>